<dbReference type="GO" id="GO:0000160">
    <property type="term" value="P:phosphorelay signal transduction system"/>
    <property type="evidence" value="ECO:0007669"/>
    <property type="project" value="InterPro"/>
</dbReference>
<accession>A0A6M4IL26</accession>
<dbReference type="InterPro" id="IPR011006">
    <property type="entry name" value="CheY-like_superfamily"/>
</dbReference>
<name>A0A6M4IL26_9BACT</name>
<dbReference type="SUPFAM" id="SSF52172">
    <property type="entry name" value="CheY-like"/>
    <property type="match status" value="1"/>
</dbReference>
<dbReference type="Proteomes" id="UP000500938">
    <property type="component" value="Chromosome"/>
</dbReference>
<organism evidence="4 5">
    <name type="scientific">Gemmatimonas groenlandica</name>
    <dbReference type="NCBI Taxonomy" id="2732249"/>
    <lineage>
        <taxon>Bacteria</taxon>
        <taxon>Pseudomonadati</taxon>
        <taxon>Gemmatimonadota</taxon>
        <taxon>Gemmatimonadia</taxon>
        <taxon>Gemmatimonadales</taxon>
        <taxon>Gemmatimonadaceae</taxon>
        <taxon>Gemmatimonas</taxon>
    </lineage>
</organism>
<dbReference type="AlphaFoldDB" id="A0A6M4IL26"/>
<dbReference type="PROSITE" id="PS50110">
    <property type="entry name" value="RESPONSE_REGULATORY"/>
    <property type="match status" value="1"/>
</dbReference>
<keyword evidence="1 2" id="KW-0597">Phosphoprotein</keyword>
<dbReference type="RefSeq" id="WP_171224853.1">
    <property type="nucleotide sequence ID" value="NZ_CP053085.1"/>
</dbReference>
<dbReference type="PANTHER" id="PTHR44591">
    <property type="entry name" value="STRESS RESPONSE REGULATOR PROTEIN 1"/>
    <property type="match status" value="1"/>
</dbReference>
<dbReference type="KEGG" id="ggr:HKW67_07840"/>
<feature type="modified residue" description="4-aspartylphosphate" evidence="2">
    <location>
        <position position="54"/>
    </location>
</feature>
<dbReference type="InterPro" id="IPR001789">
    <property type="entry name" value="Sig_transdc_resp-reg_receiver"/>
</dbReference>
<dbReference type="Gene3D" id="3.40.50.2300">
    <property type="match status" value="1"/>
</dbReference>
<dbReference type="InterPro" id="IPR050595">
    <property type="entry name" value="Bact_response_regulator"/>
</dbReference>
<gene>
    <name evidence="4" type="ORF">HKW67_07840</name>
</gene>
<evidence type="ECO:0000313" key="5">
    <source>
        <dbReference type="Proteomes" id="UP000500938"/>
    </source>
</evidence>
<dbReference type="EMBL" id="CP053085">
    <property type="protein sequence ID" value="QJR35423.1"/>
    <property type="molecule type" value="Genomic_DNA"/>
</dbReference>
<dbReference type="SMART" id="SM00448">
    <property type="entry name" value="REC"/>
    <property type="match status" value="1"/>
</dbReference>
<dbReference type="PANTHER" id="PTHR44591:SF23">
    <property type="entry name" value="CHEY SUBFAMILY"/>
    <property type="match status" value="1"/>
</dbReference>
<evidence type="ECO:0000256" key="1">
    <source>
        <dbReference type="ARBA" id="ARBA00022553"/>
    </source>
</evidence>
<sequence length="132" mass="14468">MHHSKVLIIEDDADVRLGYRVLLKAHGYETCFAGDGMSAISSARHEKPDLIILDLGLPAGDGYLVLERFRSNTHLMDIPVIVVSARDQVAHKDRALAAGAKAYLQKPWIDEVLLGLLARFLGHVAPLRTSSS</sequence>
<feature type="domain" description="Response regulatory" evidence="3">
    <location>
        <begin position="5"/>
        <end position="121"/>
    </location>
</feature>
<evidence type="ECO:0000259" key="3">
    <source>
        <dbReference type="PROSITE" id="PS50110"/>
    </source>
</evidence>
<proteinExistence type="predicted"/>
<evidence type="ECO:0000256" key="2">
    <source>
        <dbReference type="PROSITE-ProRule" id="PRU00169"/>
    </source>
</evidence>
<protein>
    <submittedName>
        <fullName evidence="4">Response regulator</fullName>
    </submittedName>
</protein>
<reference evidence="4 5" key="1">
    <citation type="submission" date="2020-05" db="EMBL/GenBank/DDBJ databases">
        <title>Complete genome sequence of Gemmatimonas greenlandica TET16.</title>
        <authorList>
            <person name="Zeng Y."/>
        </authorList>
    </citation>
    <scope>NUCLEOTIDE SEQUENCE [LARGE SCALE GENOMIC DNA]</scope>
    <source>
        <strain evidence="4 5">TET16</strain>
    </source>
</reference>
<keyword evidence="5" id="KW-1185">Reference proteome</keyword>
<dbReference type="Pfam" id="PF00072">
    <property type="entry name" value="Response_reg"/>
    <property type="match status" value="1"/>
</dbReference>
<evidence type="ECO:0000313" key="4">
    <source>
        <dbReference type="EMBL" id="QJR35423.1"/>
    </source>
</evidence>